<organism evidence="1">
    <name type="scientific">marine sediment metagenome</name>
    <dbReference type="NCBI Taxonomy" id="412755"/>
    <lineage>
        <taxon>unclassified sequences</taxon>
        <taxon>metagenomes</taxon>
        <taxon>ecological metagenomes</taxon>
    </lineage>
</organism>
<dbReference type="SUPFAM" id="SSF160207">
    <property type="entry name" value="NMB0488-like"/>
    <property type="match status" value="1"/>
</dbReference>
<dbReference type="Pfam" id="PF07262">
    <property type="entry name" value="CdiI"/>
    <property type="match status" value="1"/>
</dbReference>
<accession>A0A0F9FHG5</accession>
<dbReference type="AlphaFoldDB" id="A0A0F9FHG5"/>
<dbReference type="EMBL" id="LAZR01021299">
    <property type="protein sequence ID" value="KKL85809.1"/>
    <property type="molecule type" value="Genomic_DNA"/>
</dbReference>
<evidence type="ECO:0000313" key="1">
    <source>
        <dbReference type="EMBL" id="KKL85809.1"/>
    </source>
</evidence>
<name>A0A0F9FHG5_9ZZZZ</name>
<protein>
    <submittedName>
        <fullName evidence="1">Uncharacterized protein</fullName>
    </submittedName>
</protein>
<sequence>MRKVLTTEEWIAKRRAEAVERRKHSKPAKLYKSAQVTAYRQFTQINSQAVYRGGCHDPKGYEDYFPPEMNAHDIGREARKALLASRFITPDHPEWDAVMRFPTKEEFKAWEEADKARAGVKTLKALFNGAGNVSLRLQDGQIEIKPTRYRGRGHWEGIRGHEDTVLPEDVSDEALGKAVLKALDISKSA</sequence>
<dbReference type="InterPro" id="IPR009888">
    <property type="entry name" value="CdiI_Proteobact"/>
</dbReference>
<comment type="caution">
    <text evidence="1">The sequence shown here is derived from an EMBL/GenBank/DDBJ whole genome shotgun (WGS) entry which is preliminary data.</text>
</comment>
<dbReference type="Gene3D" id="3.40.1590.10">
    <property type="entry name" value="NMB0488-like"/>
    <property type="match status" value="1"/>
</dbReference>
<reference evidence="1" key="1">
    <citation type="journal article" date="2015" name="Nature">
        <title>Complex archaea that bridge the gap between prokaryotes and eukaryotes.</title>
        <authorList>
            <person name="Spang A."/>
            <person name="Saw J.H."/>
            <person name="Jorgensen S.L."/>
            <person name="Zaremba-Niedzwiedzka K."/>
            <person name="Martijn J."/>
            <person name="Lind A.E."/>
            <person name="van Eijk R."/>
            <person name="Schleper C."/>
            <person name="Guy L."/>
            <person name="Ettema T.J."/>
        </authorList>
    </citation>
    <scope>NUCLEOTIDE SEQUENCE</scope>
</reference>
<dbReference type="CDD" id="cd13445">
    <property type="entry name" value="CDI_inhibitor_EC869_like"/>
    <property type="match status" value="1"/>
</dbReference>
<dbReference type="InterPro" id="IPR037891">
    <property type="entry name" value="Cdil-like_sf"/>
</dbReference>
<proteinExistence type="predicted"/>
<gene>
    <name evidence="1" type="ORF">LCGC14_1951030</name>
</gene>